<dbReference type="Proteomes" id="UP001157733">
    <property type="component" value="Chromosome"/>
</dbReference>
<proteinExistence type="predicted"/>
<evidence type="ECO:0000313" key="3">
    <source>
        <dbReference type="Proteomes" id="UP001157733"/>
    </source>
</evidence>
<evidence type="ECO:0000259" key="1">
    <source>
        <dbReference type="PROSITE" id="PS51340"/>
    </source>
</evidence>
<name>A0ABM9HDC5_9BACT</name>
<evidence type="ECO:0000313" key="2">
    <source>
        <dbReference type="EMBL" id="CAI2718229.1"/>
    </source>
</evidence>
<dbReference type="SUPFAM" id="SSF50800">
    <property type="entry name" value="PK beta-barrel domain-like"/>
    <property type="match status" value="1"/>
</dbReference>
<accession>A0ABM9HDC5</accession>
<dbReference type="RefSeq" id="WP_282011134.1">
    <property type="nucleotide sequence ID" value="NZ_OX336137.1"/>
</dbReference>
<organism evidence="2 3">
    <name type="scientific">Nitrospina watsonii</name>
    <dbReference type="NCBI Taxonomy" id="1323948"/>
    <lineage>
        <taxon>Bacteria</taxon>
        <taxon>Pseudomonadati</taxon>
        <taxon>Nitrospinota/Tectimicrobiota group</taxon>
        <taxon>Nitrospinota</taxon>
        <taxon>Nitrospinia</taxon>
        <taxon>Nitrospinales</taxon>
        <taxon>Nitrospinaceae</taxon>
        <taxon>Nitrospina</taxon>
    </lineage>
</organism>
<dbReference type="InterPro" id="IPR052353">
    <property type="entry name" value="Benzoxazolinone_Detox_Enz"/>
</dbReference>
<sequence>MITLVSISVGRPATGTYDGGKQFRSGIFKYPVEGPVFLDYTGLEGDGSADLVHHHGLDKAVCVLSHEHLAYWQNANRRDVPPGFFGENLTIEGLPETEVHIGDVFRIGEAEVQCSQPRQPCHNINKRFDDKTMVQRVQDTGFTGYYLRVLKQGWVQAGERLVPLHADAEKLSIDACNRAMFHDRENLEGLRRVMAHPLLSESWKRGLVPLLEKLESRAATSPNDKT</sequence>
<feature type="domain" description="MOSC" evidence="1">
    <location>
        <begin position="30"/>
        <end position="164"/>
    </location>
</feature>
<dbReference type="Pfam" id="PF03475">
    <property type="entry name" value="YiiM_3-alpha"/>
    <property type="match status" value="1"/>
</dbReference>
<keyword evidence="3" id="KW-1185">Reference proteome</keyword>
<dbReference type="PANTHER" id="PTHR30212:SF4">
    <property type="entry name" value="MOSC DOMAIN-CONTAINING PROTEIN"/>
    <property type="match status" value="1"/>
</dbReference>
<dbReference type="EMBL" id="OX336137">
    <property type="protein sequence ID" value="CAI2718229.1"/>
    <property type="molecule type" value="Genomic_DNA"/>
</dbReference>
<dbReference type="InterPro" id="IPR005163">
    <property type="entry name" value="Tri_helical_YiiM-like"/>
</dbReference>
<dbReference type="PROSITE" id="PS51340">
    <property type="entry name" value="MOSC"/>
    <property type="match status" value="1"/>
</dbReference>
<dbReference type="Gene3D" id="2.40.33.20">
    <property type="entry name" value="PK beta-barrel domain-like"/>
    <property type="match status" value="1"/>
</dbReference>
<gene>
    <name evidence="2" type="ORF">NSPWAT_1370</name>
</gene>
<dbReference type="Pfam" id="PF03473">
    <property type="entry name" value="MOSC"/>
    <property type="match status" value="1"/>
</dbReference>
<dbReference type="InterPro" id="IPR011037">
    <property type="entry name" value="Pyrv_Knase-like_insert_dom_sf"/>
</dbReference>
<dbReference type="PANTHER" id="PTHR30212">
    <property type="entry name" value="PROTEIN YIIM"/>
    <property type="match status" value="1"/>
</dbReference>
<reference evidence="2 3" key="1">
    <citation type="submission" date="2022-09" db="EMBL/GenBank/DDBJ databases">
        <authorList>
            <person name="Kop L."/>
        </authorList>
    </citation>
    <scope>NUCLEOTIDE SEQUENCE [LARGE SCALE GENOMIC DNA]</scope>
    <source>
        <strain evidence="2 3">347</strain>
    </source>
</reference>
<dbReference type="InterPro" id="IPR005302">
    <property type="entry name" value="MoCF_Sase_C"/>
</dbReference>
<protein>
    <submittedName>
        <fullName evidence="2">MOSC domain-containing protein</fullName>
    </submittedName>
</protein>